<dbReference type="OrthoDB" id="415532at2759"/>
<dbReference type="PANTHER" id="PTHR33119">
    <property type="entry name" value="IFI3P"/>
    <property type="match status" value="1"/>
</dbReference>
<dbReference type="InterPro" id="IPR049207">
    <property type="entry name" value="DUF4246_N"/>
</dbReference>
<dbReference type="Proteomes" id="UP000703269">
    <property type="component" value="Unassembled WGS sequence"/>
</dbReference>
<keyword evidence="4" id="KW-1185">Reference proteome</keyword>
<evidence type="ECO:0000313" key="4">
    <source>
        <dbReference type="Proteomes" id="UP000703269"/>
    </source>
</evidence>
<evidence type="ECO:0000259" key="1">
    <source>
        <dbReference type="Pfam" id="PF14033"/>
    </source>
</evidence>
<dbReference type="Pfam" id="PF14033">
    <property type="entry name" value="DUF4246"/>
    <property type="match status" value="1"/>
</dbReference>
<proteinExistence type="predicted"/>
<accession>A0A9P3GQG5</accession>
<reference evidence="3 4" key="1">
    <citation type="submission" date="2021-08" db="EMBL/GenBank/DDBJ databases">
        <title>Draft Genome Sequence of Phanerochaete sordida strain YK-624.</title>
        <authorList>
            <person name="Mori T."/>
            <person name="Dohra H."/>
            <person name="Suzuki T."/>
            <person name="Kawagishi H."/>
            <person name="Hirai H."/>
        </authorList>
    </citation>
    <scope>NUCLEOTIDE SEQUENCE [LARGE SCALE GENOMIC DNA]</scope>
    <source>
        <strain evidence="3 4">YK-624</strain>
    </source>
</reference>
<dbReference type="InterPro" id="IPR025340">
    <property type="entry name" value="DUF4246"/>
</dbReference>
<dbReference type="Pfam" id="PF21666">
    <property type="entry name" value="DUF4246_N"/>
    <property type="match status" value="1"/>
</dbReference>
<dbReference type="PANTHER" id="PTHR33119:SF1">
    <property type="entry name" value="FE2OG DIOXYGENASE DOMAIN-CONTAINING PROTEIN"/>
    <property type="match status" value="1"/>
</dbReference>
<dbReference type="EMBL" id="BPQB01000123">
    <property type="protein sequence ID" value="GJE99875.1"/>
    <property type="molecule type" value="Genomic_DNA"/>
</dbReference>
<gene>
    <name evidence="3" type="ORF">PsYK624_161490</name>
</gene>
<dbReference type="AlphaFoldDB" id="A0A9P3GQG5"/>
<name>A0A9P3GQG5_9APHY</name>
<feature type="domain" description="DUF4246" evidence="1">
    <location>
        <begin position="89"/>
        <end position="488"/>
    </location>
</feature>
<sequence length="567" mass="64677">MVIYQPDDTDTLRMGHVYRHPFGCRFGPYSDPPLLANERNMCALSATLRAKPHWWIKMQDPAIRAKWLEEAVGAPPPYGEIFLTRDEVLYVLKELEWYASRRDESTGIESSVYYRIWQSDSLVDGALRAELMKHVAVLEDVPDEAKDWHPGSDGQVLDLVHPSLYCIVYGRTFVYDSYDPRGQHVPPDLPRYAYDPETYVEVDHGWTEYFLSRRFSWLPTDFAISTDGSAKALGYINNLNPYTHDGMYPVIEKLVARFVPLWERVLAETRVENQPPCRVQTNEYEWVPKDSGGNNDGDAGNDQWWNHDNDVLRLPPVLTEFTPDIEPDPVNLKGRTLQVIIKLANIHLTPEKPRYPGGAWHVEGMINESIISTGLYYYDEENITQSSLAFRMAVNEPSYILQDDEDASQAIYGFGRHEPLNQVVGAVATTQGRCVAFPNYYQHQVQPFELTDASKPGHRKILALFLVDPSLSKPRPSTSSVPPQQPDVLRFVLRGVAADMPIDEHGLRPALGRLPVELLDLVAEQGDAVMMRAEAEAVRLELMDERRGMVMKNDEKMFAHEYNMCEH</sequence>
<protein>
    <submittedName>
        <fullName evidence="3">DUF4246 domain-containing protein</fullName>
    </submittedName>
</protein>
<comment type="caution">
    <text evidence="3">The sequence shown here is derived from an EMBL/GenBank/DDBJ whole genome shotgun (WGS) entry which is preliminary data.</text>
</comment>
<dbReference type="InterPro" id="IPR049192">
    <property type="entry name" value="DUF4246_C"/>
</dbReference>
<evidence type="ECO:0000313" key="3">
    <source>
        <dbReference type="EMBL" id="GJE99875.1"/>
    </source>
</evidence>
<evidence type="ECO:0000259" key="2">
    <source>
        <dbReference type="Pfam" id="PF21666"/>
    </source>
</evidence>
<feature type="domain" description="DUF4246" evidence="2">
    <location>
        <begin position="4"/>
        <end position="70"/>
    </location>
</feature>
<organism evidence="3 4">
    <name type="scientific">Phanerochaete sordida</name>
    <dbReference type="NCBI Taxonomy" id="48140"/>
    <lineage>
        <taxon>Eukaryota</taxon>
        <taxon>Fungi</taxon>
        <taxon>Dikarya</taxon>
        <taxon>Basidiomycota</taxon>
        <taxon>Agaricomycotina</taxon>
        <taxon>Agaricomycetes</taxon>
        <taxon>Polyporales</taxon>
        <taxon>Phanerochaetaceae</taxon>
        <taxon>Phanerochaete</taxon>
    </lineage>
</organism>